<dbReference type="InterPro" id="IPR011992">
    <property type="entry name" value="EF-hand-dom_pair"/>
</dbReference>
<proteinExistence type="predicted"/>
<feature type="signal peptide" evidence="1">
    <location>
        <begin position="1"/>
        <end position="28"/>
    </location>
</feature>
<dbReference type="PROSITE" id="PS51257">
    <property type="entry name" value="PROKAR_LIPOPROTEIN"/>
    <property type="match status" value="1"/>
</dbReference>
<name>A0A7W6JU02_9SPHN</name>
<evidence type="ECO:0000313" key="2">
    <source>
        <dbReference type="EMBL" id="MBB4099495.1"/>
    </source>
</evidence>
<organism evidence="2 3">
    <name type="scientific">Sphingomonas kyeonggiensis</name>
    <dbReference type="NCBI Taxonomy" id="1268553"/>
    <lineage>
        <taxon>Bacteria</taxon>
        <taxon>Pseudomonadati</taxon>
        <taxon>Pseudomonadota</taxon>
        <taxon>Alphaproteobacteria</taxon>
        <taxon>Sphingomonadales</taxon>
        <taxon>Sphingomonadaceae</taxon>
        <taxon>Sphingomonas</taxon>
    </lineage>
</organism>
<dbReference type="PROSITE" id="PS00018">
    <property type="entry name" value="EF_HAND_1"/>
    <property type="match status" value="1"/>
</dbReference>
<comment type="caution">
    <text evidence="2">The sequence shown here is derived from an EMBL/GenBank/DDBJ whole genome shotgun (WGS) entry which is preliminary data.</text>
</comment>
<dbReference type="InterPro" id="IPR018247">
    <property type="entry name" value="EF_Hand_1_Ca_BS"/>
</dbReference>
<dbReference type="EMBL" id="JACIEH010000003">
    <property type="protein sequence ID" value="MBB4099495.1"/>
    <property type="molecule type" value="Genomic_DNA"/>
</dbReference>
<dbReference type="AlphaFoldDB" id="A0A7W6JU02"/>
<dbReference type="Gene3D" id="1.10.238.10">
    <property type="entry name" value="EF-hand"/>
    <property type="match status" value="1"/>
</dbReference>
<reference evidence="2 3" key="1">
    <citation type="submission" date="2020-08" db="EMBL/GenBank/DDBJ databases">
        <title>Genomic Encyclopedia of Type Strains, Phase IV (KMG-IV): sequencing the most valuable type-strain genomes for metagenomic binning, comparative biology and taxonomic classification.</title>
        <authorList>
            <person name="Goeker M."/>
        </authorList>
    </citation>
    <scope>NUCLEOTIDE SEQUENCE [LARGE SCALE GENOMIC DNA]</scope>
    <source>
        <strain evidence="2 3">DSM 101806</strain>
    </source>
</reference>
<gene>
    <name evidence="2" type="ORF">GGR46_003067</name>
</gene>
<evidence type="ECO:0000256" key="1">
    <source>
        <dbReference type="SAM" id="SignalP"/>
    </source>
</evidence>
<keyword evidence="1" id="KW-0732">Signal</keyword>
<evidence type="ECO:0000313" key="3">
    <source>
        <dbReference type="Proteomes" id="UP000557392"/>
    </source>
</evidence>
<dbReference type="SUPFAM" id="SSF47473">
    <property type="entry name" value="EF-hand"/>
    <property type="match status" value="1"/>
</dbReference>
<accession>A0A7W6JU02</accession>
<sequence length="103" mass="10462">MTERNMFRRAIALAGMLGLCGCALSVGALLDAGSTALVARFDTDRDGGLDPAEVTAMVAAAVPGKGAEFDALRAGLAAGYWTRDCNRDGRLSAAELAAGDPCA</sequence>
<dbReference type="RefSeq" id="WP_183998892.1">
    <property type="nucleotide sequence ID" value="NZ_JACIEH010000003.1"/>
</dbReference>
<protein>
    <recommendedName>
        <fullName evidence="4">EF-hand domain-containing protein</fullName>
    </recommendedName>
</protein>
<feature type="chain" id="PRO_5031061834" description="EF-hand domain-containing protein" evidence="1">
    <location>
        <begin position="29"/>
        <end position="103"/>
    </location>
</feature>
<keyword evidence="3" id="KW-1185">Reference proteome</keyword>
<evidence type="ECO:0008006" key="4">
    <source>
        <dbReference type="Google" id="ProtNLM"/>
    </source>
</evidence>
<dbReference type="Proteomes" id="UP000557392">
    <property type="component" value="Unassembled WGS sequence"/>
</dbReference>